<keyword evidence="4" id="KW-1185">Reference proteome</keyword>
<dbReference type="SMART" id="SM00568">
    <property type="entry name" value="GRAM"/>
    <property type="match status" value="1"/>
</dbReference>
<feature type="domain" description="GRAM" evidence="2">
    <location>
        <begin position="27"/>
        <end position="119"/>
    </location>
</feature>
<dbReference type="Gene3D" id="2.30.29.30">
    <property type="entry name" value="Pleckstrin-homology domain (PH domain)/Phosphotyrosine-binding domain (PTB)"/>
    <property type="match status" value="1"/>
</dbReference>
<comment type="similarity">
    <text evidence="1">Belongs to the GEM family.</text>
</comment>
<dbReference type="PANTHER" id="PTHR31969">
    <property type="entry name" value="GEM-LIKE PROTEIN 2"/>
    <property type="match status" value="1"/>
</dbReference>
<evidence type="ECO:0000313" key="4">
    <source>
        <dbReference type="Proteomes" id="UP001632038"/>
    </source>
</evidence>
<name>A0ABD3DBY0_9LAMI</name>
<dbReference type="InterPro" id="IPR004182">
    <property type="entry name" value="GRAM"/>
</dbReference>
<gene>
    <name evidence="3" type="ORF">CASFOL_017766</name>
</gene>
<reference evidence="4" key="1">
    <citation type="journal article" date="2024" name="IScience">
        <title>Strigolactones Initiate the Formation of Haustorium-like Structures in Castilleja.</title>
        <authorList>
            <person name="Buerger M."/>
            <person name="Peterson D."/>
            <person name="Chory J."/>
        </authorList>
    </citation>
    <scope>NUCLEOTIDE SEQUENCE [LARGE SCALE GENOMIC DNA]</scope>
</reference>
<dbReference type="Proteomes" id="UP001632038">
    <property type="component" value="Unassembled WGS sequence"/>
</dbReference>
<dbReference type="InterPro" id="IPR037848">
    <property type="entry name" value="GEM-like"/>
</dbReference>
<comment type="caution">
    <text evidence="3">The sequence shown here is derived from an EMBL/GenBank/DDBJ whole genome shotgun (WGS) entry which is preliminary data.</text>
</comment>
<protein>
    <recommendedName>
        <fullName evidence="2">GRAM domain-containing protein</fullName>
    </recommendedName>
</protein>
<dbReference type="Pfam" id="PF02893">
    <property type="entry name" value="GRAM"/>
    <property type="match status" value="1"/>
</dbReference>
<proteinExistence type="inferred from homology"/>
<evidence type="ECO:0000256" key="1">
    <source>
        <dbReference type="ARBA" id="ARBA00009414"/>
    </source>
</evidence>
<evidence type="ECO:0000313" key="3">
    <source>
        <dbReference type="EMBL" id="KAL3638395.1"/>
    </source>
</evidence>
<dbReference type="InterPro" id="IPR011993">
    <property type="entry name" value="PH-like_dom_sf"/>
</dbReference>
<sequence length="305" mass="34182">MGPKFSETVKGKLSVGAKIIKNGGRENIFRGLFGLSDGEKLLKASQCYLSTTSGPIAGLLFTSTQKVGFCSERSISVQSTSGPGFIRVPYKENLEVGSSTKVVDCILALKDYHEWKQMTGGNEFYKPPRSPIIVRSSGRIDGRDSARQLDMSRGTNKPLLPSESDIRKLEEAMVKALAQHMSDAKENMDSNLAESNRSGSVDPVNFLSKILSRCLEEQFRKRCPEQRLSITHNMKAKVQLFHGRQWWSWNGSVFDKLLSYCRRGRYIQKWNVTEVAIAQEIFKVPIINARLELHPSSGTGLFWLS</sequence>
<dbReference type="EMBL" id="JAVIJP010000019">
    <property type="protein sequence ID" value="KAL3638395.1"/>
    <property type="molecule type" value="Genomic_DNA"/>
</dbReference>
<dbReference type="AlphaFoldDB" id="A0ABD3DBY0"/>
<accession>A0ABD3DBY0</accession>
<organism evidence="3 4">
    <name type="scientific">Castilleja foliolosa</name>
    <dbReference type="NCBI Taxonomy" id="1961234"/>
    <lineage>
        <taxon>Eukaryota</taxon>
        <taxon>Viridiplantae</taxon>
        <taxon>Streptophyta</taxon>
        <taxon>Embryophyta</taxon>
        <taxon>Tracheophyta</taxon>
        <taxon>Spermatophyta</taxon>
        <taxon>Magnoliopsida</taxon>
        <taxon>eudicotyledons</taxon>
        <taxon>Gunneridae</taxon>
        <taxon>Pentapetalae</taxon>
        <taxon>asterids</taxon>
        <taxon>lamiids</taxon>
        <taxon>Lamiales</taxon>
        <taxon>Orobanchaceae</taxon>
        <taxon>Pedicularideae</taxon>
        <taxon>Castillejinae</taxon>
        <taxon>Castilleja</taxon>
    </lineage>
</organism>
<evidence type="ECO:0000259" key="2">
    <source>
        <dbReference type="SMART" id="SM00568"/>
    </source>
</evidence>